<keyword evidence="8" id="KW-1185">Reference proteome</keyword>
<gene>
    <name evidence="7" type="primary">g13054</name>
    <name evidence="7" type="ORF">VP750_LOCUS11591</name>
</gene>
<evidence type="ECO:0000256" key="4">
    <source>
        <dbReference type="SAM" id="Coils"/>
    </source>
</evidence>
<keyword evidence="2" id="KW-0805">Transcription regulation</keyword>
<keyword evidence="4" id="KW-0175">Coiled coil</keyword>
<comment type="caution">
    <text evidence="7">The sequence shown here is derived from an EMBL/GenBank/DDBJ whole genome shotgun (WGS) entry which is preliminary data.</text>
</comment>
<sequence>MQINGGISACLGKRSALDGNYTLEVASATARRGRDPLVMDNGMDLIDMMCNCYDSPLDAADDEPQYNFSTVKVCVLRKGAICVSAAVVRIFGAAFAEMPFVATREGYRREGNLKRLLQAVESKLRALGVRRLVVQSVRSLLPMWLGSLGFLPLTLAEADALDPLLVSPDPDSAQLIKKTLIPREDIIGGPPEGTPAGGPAIGSDAALAAAHLTLTPDTPLPVPELGQGWSRVKHVRPSGRSEWIFHAPGGRTFRSKKQAQAHADMLQGKQPVAVPGGSAGDGEAAAGAAEGAQQLGKELPSAKRKGAAMQGIPMLPSPERAQCQERQLDRAMAHCIAEAVQRCVKGAAEESLGKEQELQDRISRLEEENQTLRQTRLAAGTRCMPGIAMQPAVYAAGGNILARVCTCLNTTMERIAAGSSK</sequence>
<evidence type="ECO:0000259" key="6">
    <source>
        <dbReference type="Pfam" id="PF23209"/>
    </source>
</evidence>
<evidence type="ECO:0000256" key="2">
    <source>
        <dbReference type="ARBA" id="ARBA00023015"/>
    </source>
</evidence>
<proteinExistence type="predicted"/>
<reference evidence="7 8" key="1">
    <citation type="submission" date="2024-06" db="EMBL/GenBank/DDBJ databases">
        <authorList>
            <person name="Kraege A."/>
            <person name="Thomma B."/>
        </authorList>
    </citation>
    <scope>NUCLEOTIDE SEQUENCE [LARGE SCALE GENOMIC DNA]</scope>
</reference>
<dbReference type="PANTHER" id="PTHR46309">
    <property type="entry name" value="PHD FINGER PROTEIN 12"/>
    <property type="match status" value="1"/>
</dbReference>
<evidence type="ECO:0000313" key="7">
    <source>
        <dbReference type="EMBL" id="CAL5229685.1"/>
    </source>
</evidence>
<dbReference type="SUPFAM" id="SSF55729">
    <property type="entry name" value="Acyl-CoA N-acyltransferases (Nat)"/>
    <property type="match status" value="1"/>
</dbReference>
<organism evidence="7 8">
    <name type="scientific">Coccomyxa viridis</name>
    <dbReference type="NCBI Taxonomy" id="1274662"/>
    <lineage>
        <taxon>Eukaryota</taxon>
        <taxon>Viridiplantae</taxon>
        <taxon>Chlorophyta</taxon>
        <taxon>core chlorophytes</taxon>
        <taxon>Trebouxiophyceae</taxon>
        <taxon>Trebouxiophyceae incertae sedis</taxon>
        <taxon>Coccomyxaceae</taxon>
        <taxon>Coccomyxa</taxon>
    </lineage>
</organism>
<accession>A0ABP1GBU7</accession>
<protein>
    <submittedName>
        <fullName evidence="7">G13054 protein</fullName>
    </submittedName>
</protein>
<dbReference type="Gene3D" id="3.40.630.30">
    <property type="match status" value="1"/>
</dbReference>
<feature type="domain" description="Increased DNA methylation 1 C-terminal" evidence="6">
    <location>
        <begin position="64"/>
        <end position="159"/>
    </location>
</feature>
<dbReference type="SUPFAM" id="SSF54171">
    <property type="entry name" value="DNA-binding domain"/>
    <property type="match status" value="1"/>
</dbReference>
<name>A0ABP1GBU7_9CHLO</name>
<comment type="subcellular location">
    <subcellularLocation>
        <location evidence="1">Nucleus</location>
    </subcellularLocation>
</comment>
<dbReference type="Pfam" id="PF23209">
    <property type="entry name" value="IDM1_C"/>
    <property type="match status" value="1"/>
</dbReference>
<feature type="region of interest" description="Disordered" evidence="5">
    <location>
        <begin position="270"/>
        <end position="321"/>
    </location>
</feature>
<evidence type="ECO:0000256" key="5">
    <source>
        <dbReference type="SAM" id="MobiDB-lite"/>
    </source>
</evidence>
<dbReference type="InterPro" id="IPR016177">
    <property type="entry name" value="DNA-bd_dom_sf"/>
</dbReference>
<evidence type="ECO:0000256" key="1">
    <source>
        <dbReference type="ARBA" id="ARBA00004123"/>
    </source>
</evidence>
<evidence type="ECO:0000313" key="8">
    <source>
        <dbReference type="Proteomes" id="UP001497392"/>
    </source>
</evidence>
<evidence type="ECO:0000256" key="3">
    <source>
        <dbReference type="ARBA" id="ARBA00023163"/>
    </source>
</evidence>
<dbReference type="Proteomes" id="UP001497392">
    <property type="component" value="Unassembled WGS sequence"/>
</dbReference>
<keyword evidence="3" id="KW-0804">Transcription</keyword>
<dbReference type="InterPro" id="IPR016181">
    <property type="entry name" value="Acyl_CoA_acyltransferase"/>
</dbReference>
<feature type="coiled-coil region" evidence="4">
    <location>
        <begin position="348"/>
        <end position="375"/>
    </location>
</feature>
<dbReference type="PANTHER" id="PTHR46309:SF1">
    <property type="entry name" value="PHD FINGER PROTEIN 12"/>
    <property type="match status" value="1"/>
</dbReference>
<dbReference type="Gene3D" id="3.30.890.10">
    <property type="entry name" value="Methyl-cpg-binding Protein 2, Chain A"/>
    <property type="match status" value="1"/>
</dbReference>
<dbReference type="EMBL" id="CAXHTA020000021">
    <property type="protein sequence ID" value="CAL5229685.1"/>
    <property type="molecule type" value="Genomic_DNA"/>
</dbReference>
<feature type="compositionally biased region" description="Low complexity" evidence="5">
    <location>
        <begin position="281"/>
        <end position="292"/>
    </location>
</feature>
<dbReference type="InterPro" id="IPR056511">
    <property type="entry name" value="IDM1_C"/>
</dbReference>
<dbReference type="InterPro" id="IPR042163">
    <property type="entry name" value="PHF12"/>
</dbReference>